<dbReference type="RefSeq" id="WP_119575655.1">
    <property type="nucleotide sequence ID" value="NZ_QXEC01000010.1"/>
</dbReference>
<dbReference type="Proteomes" id="UP000283832">
    <property type="component" value="Unassembled WGS sequence"/>
</dbReference>
<evidence type="ECO:0000313" key="2">
    <source>
        <dbReference type="EMBL" id="RIV38403.1"/>
    </source>
</evidence>
<evidence type="ECO:0000256" key="1">
    <source>
        <dbReference type="SAM" id="MobiDB-lite"/>
    </source>
</evidence>
<accession>A0A418MV83</accession>
<dbReference type="SUPFAM" id="SSF53649">
    <property type="entry name" value="Alkaline phosphatase-like"/>
    <property type="match status" value="1"/>
</dbReference>
<reference evidence="2 3" key="1">
    <citation type="submission" date="2018-08" db="EMBL/GenBank/DDBJ databases">
        <title>Jishengella sp. nov., isolated from a root of Azadirachta indica A. Juss. var. siamensis Valenton.</title>
        <authorList>
            <person name="Kuncharoen N."/>
            <person name="Tanasupawat S."/>
            <person name="Kudo T."/>
            <person name="Ohkuma M."/>
        </authorList>
    </citation>
    <scope>NUCLEOTIDE SEQUENCE [LARGE SCALE GENOMIC DNA]</scope>
    <source>
        <strain evidence="2 3">AZ1-13</strain>
    </source>
</reference>
<dbReference type="Gene3D" id="3.40.720.10">
    <property type="entry name" value="Alkaline Phosphatase, subunit A"/>
    <property type="match status" value="1"/>
</dbReference>
<dbReference type="InterPro" id="IPR002591">
    <property type="entry name" value="Phosphodiest/P_Trfase"/>
</dbReference>
<proteinExistence type="predicted"/>
<dbReference type="Pfam" id="PF01663">
    <property type="entry name" value="Phosphodiest"/>
    <property type="match status" value="1"/>
</dbReference>
<comment type="caution">
    <text evidence="2">The sequence shown here is derived from an EMBL/GenBank/DDBJ whole genome shotgun (WGS) entry which is preliminary data.</text>
</comment>
<dbReference type="EMBL" id="QXEC01000010">
    <property type="protein sequence ID" value="RIV38403.1"/>
    <property type="molecule type" value="Genomic_DNA"/>
</dbReference>
<evidence type="ECO:0000313" key="3">
    <source>
        <dbReference type="Proteomes" id="UP000283832"/>
    </source>
</evidence>
<sequence length="412" mass="41822">MTDPAPAPDPAPAGQPVPGVGPSCAPGVDEVPFLAPVVPAYGGGSLADVLPSALAVLGVPGAVDLLGLTAELAGVRRVAVLLVDGLGWYQIPAAAPYAPTLAGLTATVGKPLTCGFPSTTPTSLVTLGTGVAAGAHGVLGFTLRVPGTDRVLNHIEWAGDPAPLRWQPVTTQLARARATGVAVTVVSRPEFGGTGLTVAANRGADYRGAAGVDALAATMLAALSAGDGPTLVSGYHPDVDRHGHLSGVDSVPWRTAVTELDGLLARLVDGLPPDAALLVTADHGQLDVPAGHRFDLDTNPRLTDGVRVVAGEPRVRYLHVAPGATEDVRAAWAGVLGPAARVLTRDEAVATGWFGPVPEEHLSRIGDLVVVCNGRYAVLASRAESPVLSRLVAFHGADTAAEMTIPLLTVRG</sequence>
<feature type="compositionally biased region" description="Pro residues" evidence="1">
    <location>
        <begin position="1"/>
        <end position="15"/>
    </location>
</feature>
<organism evidence="2 3">
    <name type="scientific">Micromonospora radicis</name>
    <dbReference type="NCBI Taxonomy" id="1894971"/>
    <lineage>
        <taxon>Bacteria</taxon>
        <taxon>Bacillati</taxon>
        <taxon>Actinomycetota</taxon>
        <taxon>Actinomycetes</taxon>
        <taxon>Micromonosporales</taxon>
        <taxon>Micromonosporaceae</taxon>
        <taxon>Micromonospora</taxon>
    </lineage>
</organism>
<gene>
    <name evidence="2" type="ORF">D2L64_12715</name>
</gene>
<keyword evidence="3" id="KW-1185">Reference proteome</keyword>
<dbReference type="GO" id="GO:0016787">
    <property type="term" value="F:hydrolase activity"/>
    <property type="evidence" value="ECO:0007669"/>
    <property type="project" value="UniProtKB-ARBA"/>
</dbReference>
<protein>
    <submittedName>
        <fullName evidence="2">Alkaline phosphatase family protein</fullName>
    </submittedName>
</protein>
<feature type="region of interest" description="Disordered" evidence="1">
    <location>
        <begin position="1"/>
        <end position="22"/>
    </location>
</feature>
<dbReference type="PANTHER" id="PTHR10151:SF120">
    <property type="entry name" value="BIS(5'-ADENOSYL)-TRIPHOSPHATASE"/>
    <property type="match status" value="1"/>
</dbReference>
<name>A0A418MV83_9ACTN</name>
<dbReference type="PANTHER" id="PTHR10151">
    <property type="entry name" value="ECTONUCLEOTIDE PYROPHOSPHATASE/PHOSPHODIESTERASE"/>
    <property type="match status" value="1"/>
</dbReference>
<dbReference type="AlphaFoldDB" id="A0A418MV83"/>
<dbReference type="OrthoDB" id="9779267at2"/>
<dbReference type="InterPro" id="IPR017850">
    <property type="entry name" value="Alkaline_phosphatase_core_sf"/>
</dbReference>